<gene>
    <name evidence="2" type="ORF">HV331_24900</name>
</gene>
<evidence type="ECO:0000313" key="3">
    <source>
        <dbReference type="Proteomes" id="UP000514462"/>
    </source>
</evidence>
<dbReference type="AlphaFoldDB" id="A0AAP9R292"/>
<protein>
    <submittedName>
        <fullName evidence="2">Uncharacterized protein</fullName>
    </submittedName>
</protein>
<reference evidence="3" key="1">
    <citation type="submission" date="2020-06" db="EMBL/GenBank/DDBJ databases">
        <title>REHAB project genomes.</title>
        <authorList>
            <person name="Shaw L.P."/>
        </authorList>
    </citation>
    <scope>NUCLEOTIDE SEQUENCE [LARGE SCALE GENOMIC DNA]</scope>
    <source>
        <strain evidence="3">RHBSTW-00938</strain>
        <plasmid evidence="3">prhbstw-00938_2</plasmid>
    </source>
</reference>
<keyword evidence="2" id="KW-0614">Plasmid</keyword>
<dbReference type="Proteomes" id="UP000514462">
    <property type="component" value="Plasmid pRHBSTW-00938_2"/>
</dbReference>
<dbReference type="RefSeq" id="WP_182015567.1">
    <property type="nucleotide sequence ID" value="NZ_CP055905.1"/>
</dbReference>
<accession>A0AAP9R292</accession>
<feature type="chain" id="PRO_5042823712" evidence="1">
    <location>
        <begin position="24"/>
        <end position="449"/>
    </location>
</feature>
<evidence type="ECO:0000313" key="2">
    <source>
        <dbReference type="EMBL" id="QMR42790.1"/>
    </source>
</evidence>
<feature type="signal peptide" evidence="1">
    <location>
        <begin position="1"/>
        <end position="23"/>
    </location>
</feature>
<organism evidence="2 3">
    <name type="scientific">Klebsiella aerogenes</name>
    <name type="common">Enterobacter aerogenes</name>
    <dbReference type="NCBI Taxonomy" id="548"/>
    <lineage>
        <taxon>Bacteria</taxon>
        <taxon>Pseudomonadati</taxon>
        <taxon>Pseudomonadota</taxon>
        <taxon>Gammaproteobacteria</taxon>
        <taxon>Enterobacterales</taxon>
        <taxon>Enterobacteriaceae</taxon>
        <taxon>Klebsiella/Raoultella group</taxon>
        <taxon>Klebsiella</taxon>
    </lineage>
</organism>
<sequence>MKLTFPKVLVVFCSLQFSLNALASNQYYLVRDIKNLNLFLWNGPDVKDRMLIGYNLSGGMDFNATTGVICGGVGGASHYLWAADVKSGVKKINFRPKGVYSNVAPMNNVIISSNDGHCIFTDGNDIYSYSMNTPVSRIMFSRAASNASEKAHRVFFDDKNNVTIALFDKHFSLLSKSMKSNKLTMVHFPKNVNYSLKSLGNFAHLSDREDTLYVSAFIKDSSWSVDGISALLSINAQSGVVKKILIPQLEDTKDRIEQFYVFDDKHKITMLLEGGAKPAWYTYTANVASENNSESHSDNYQLLFNKYDAGLEAVQYPAGENYFYSVTTDKGDLIKIDLSGDFSVISFEVKGEMNRAVTVSHGDAAYPFVEPKLSSPKKGSAVKVLGDFMVCKDVNNSPDEKNCGSVRTGIYAVVQEIRTIESQQFVKITPEKDPKLVFWTVIENVQPIN</sequence>
<keyword evidence="1" id="KW-0732">Signal</keyword>
<proteinExistence type="predicted"/>
<evidence type="ECO:0000256" key="1">
    <source>
        <dbReference type="SAM" id="SignalP"/>
    </source>
</evidence>
<dbReference type="EMBL" id="CP055905">
    <property type="protein sequence ID" value="QMR42790.1"/>
    <property type="molecule type" value="Genomic_DNA"/>
</dbReference>
<geneLocation type="plasmid" evidence="3">
    <name>prhbstw-00938_2</name>
</geneLocation>
<name>A0AAP9R292_KLEAE</name>